<sequence length="228" mass="26855">MVILNNILIVELERMINSLEWIIQTQSLSQDQVTHFCGQVSYSVTTFGQIVQCRLKNRMTIINIVKLITKLYTILDEFTRQMIKNKTPIRDEFEKLASISGSQLQQPCYGFVTYTMTLELDDEEETVKKKKKKTDKKDPKKKKSVLKDTLVPKLVYQMEQYERSLLELGKQQDKRLLETFKMSAVRDFRFNLDSIPDEQRTLQTSQQENQAEEEVPEDEEQVDEEENE</sequence>
<reference evidence="3" key="1">
    <citation type="submission" date="2021-02" db="EMBL/GenBank/DDBJ databases">
        <authorList>
            <person name="Nowell W R."/>
        </authorList>
    </citation>
    <scope>NUCLEOTIDE SEQUENCE</scope>
</reference>
<comment type="caution">
    <text evidence="3">The sequence shown here is derived from an EMBL/GenBank/DDBJ whole genome shotgun (WGS) entry which is preliminary data.</text>
</comment>
<evidence type="ECO:0000313" key="4">
    <source>
        <dbReference type="Proteomes" id="UP000681967"/>
    </source>
</evidence>
<name>A0A8S2SXE7_9BILA</name>
<dbReference type="AlphaFoldDB" id="A0A8S2SXE7"/>
<feature type="compositionally biased region" description="Basic residues" evidence="1">
    <location>
        <begin position="128"/>
        <end position="144"/>
    </location>
</feature>
<proteinExistence type="predicted"/>
<dbReference type="InterPro" id="IPR029314">
    <property type="entry name" value="FANCI_S4"/>
</dbReference>
<organism evidence="3 4">
    <name type="scientific">Rotaria magnacalcarata</name>
    <dbReference type="NCBI Taxonomy" id="392030"/>
    <lineage>
        <taxon>Eukaryota</taxon>
        <taxon>Metazoa</taxon>
        <taxon>Spiralia</taxon>
        <taxon>Gnathifera</taxon>
        <taxon>Rotifera</taxon>
        <taxon>Eurotatoria</taxon>
        <taxon>Bdelloidea</taxon>
        <taxon>Philodinida</taxon>
        <taxon>Philodinidae</taxon>
        <taxon>Rotaria</taxon>
    </lineage>
</organism>
<dbReference type="GO" id="GO:0070182">
    <property type="term" value="F:DNA polymerase binding"/>
    <property type="evidence" value="ECO:0007669"/>
    <property type="project" value="TreeGrafter"/>
</dbReference>
<feature type="region of interest" description="Disordered" evidence="1">
    <location>
        <begin position="196"/>
        <end position="228"/>
    </location>
</feature>
<feature type="region of interest" description="Disordered" evidence="1">
    <location>
        <begin position="125"/>
        <end position="144"/>
    </location>
</feature>
<dbReference type="EMBL" id="CAJOBH010025884">
    <property type="protein sequence ID" value="CAF4249217.1"/>
    <property type="molecule type" value="Genomic_DNA"/>
</dbReference>
<dbReference type="PANTHER" id="PTHR21818">
    <property type="entry name" value="BC025462 PROTEIN"/>
    <property type="match status" value="1"/>
</dbReference>
<evidence type="ECO:0000313" key="3">
    <source>
        <dbReference type="EMBL" id="CAF4249217.1"/>
    </source>
</evidence>
<feature type="compositionally biased region" description="Acidic residues" evidence="1">
    <location>
        <begin position="210"/>
        <end position="228"/>
    </location>
</feature>
<gene>
    <name evidence="3" type="ORF">BYL167_LOCUS25474</name>
</gene>
<evidence type="ECO:0000256" key="1">
    <source>
        <dbReference type="SAM" id="MobiDB-lite"/>
    </source>
</evidence>
<feature type="domain" description="FANCI solenoid 4" evidence="2">
    <location>
        <begin position="28"/>
        <end position="192"/>
    </location>
</feature>
<dbReference type="GO" id="GO:0006281">
    <property type="term" value="P:DNA repair"/>
    <property type="evidence" value="ECO:0007669"/>
    <property type="project" value="InterPro"/>
</dbReference>
<evidence type="ECO:0000259" key="2">
    <source>
        <dbReference type="Pfam" id="PF14678"/>
    </source>
</evidence>
<accession>A0A8S2SXE7</accession>
<dbReference type="InterPro" id="IPR026171">
    <property type="entry name" value="FANCI"/>
</dbReference>
<dbReference type="PANTHER" id="PTHR21818:SF0">
    <property type="entry name" value="FANCONI ANEMIA GROUP I PROTEIN"/>
    <property type="match status" value="1"/>
</dbReference>
<dbReference type="Pfam" id="PF14678">
    <property type="entry name" value="FANCI_S4"/>
    <property type="match status" value="1"/>
</dbReference>
<dbReference type="Proteomes" id="UP000681967">
    <property type="component" value="Unassembled WGS sequence"/>
</dbReference>
<protein>
    <recommendedName>
        <fullName evidence="2">FANCI solenoid 4 domain-containing protein</fullName>
    </recommendedName>
</protein>